<protein>
    <recommendedName>
        <fullName evidence="3">TonB C-terminal domain-containing protein</fullName>
    </recommendedName>
</protein>
<gene>
    <name evidence="1" type="ORF">PRZ03_02205</name>
</gene>
<dbReference type="EMBL" id="JAQQXT010000001">
    <property type="protein sequence ID" value="MDC8770368.1"/>
    <property type="molecule type" value="Genomic_DNA"/>
</dbReference>
<sequence>MNNHQKKNGFLRNVATVGLLWAALIGAARAITVLPSDEGGQAIQCLTRAAGPLPVSEQLMRENRGDHATFLRVKLSFDRPDQAPKVEVLANTVNEAVHDEVLKYLASYRLPCLGSQAVVAIQEFHFSPLGTAEGKPLRAAALTSDLVRNCLVMPKRNPDAPNLGPKYAGAIAKIFIQASFDGDGQVGPQTKIIYSDAPGALENEILAYLADYRMPCRNSGDKPFAFRQRFLFSYDGTKPAHFKTSELSLKQFLGSVQGWQERPAFFDFASMACPFQVEWTAMRPVESNGVRELGSSDPNRAEFLAWLRNMELTLNPKLTKQLLGETLVIDVPCGKIDLQPSPLPVTPSLT</sequence>
<evidence type="ECO:0008006" key="3">
    <source>
        <dbReference type="Google" id="ProtNLM"/>
    </source>
</evidence>
<evidence type="ECO:0000313" key="1">
    <source>
        <dbReference type="EMBL" id="MDC8770368.1"/>
    </source>
</evidence>
<reference evidence="1 2" key="1">
    <citation type="submission" date="2022-10" db="EMBL/GenBank/DDBJ databases">
        <title>Paucibacter sp. hw1 Genome sequencing.</title>
        <authorList>
            <person name="Park S."/>
        </authorList>
    </citation>
    <scope>NUCLEOTIDE SEQUENCE [LARGE SCALE GENOMIC DNA]</scope>
    <source>
        <strain evidence="2">hw1</strain>
    </source>
</reference>
<dbReference type="RefSeq" id="WP_273598818.1">
    <property type="nucleotide sequence ID" value="NZ_JAQQXT010000001.1"/>
</dbReference>
<evidence type="ECO:0000313" key="2">
    <source>
        <dbReference type="Proteomes" id="UP001221189"/>
    </source>
</evidence>
<accession>A0ABT5K8X6</accession>
<dbReference type="Proteomes" id="UP001221189">
    <property type="component" value="Unassembled WGS sequence"/>
</dbReference>
<keyword evidence="2" id="KW-1185">Reference proteome</keyword>
<comment type="caution">
    <text evidence="1">The sequence shown here is derived from an EMBL/GenBank/DDBJ whole genome shotgun (WGS) entry which is preliminary data.</text>
</comment>
<organism evidence="1 2">
    <name type="scientific">Roseateles albus</name>
    <dbReference type="NCBI Taxonomy" id="2987525"/>
    <lineage>
        <taxon>Bacteria</taxon>
        <taxon>Pseudomonadati</taxon>
        <taxon>Pseudomonadota</taxon>
        <taxon>Betaproteobacteria</taxon>
        <taxon>Burkholderiales</taxon>
        <taxon>Sphaerotilaceae</taxon>
        <taxon>Roseateles</taxon>
    </lineage>
</organism>
<name>A0ABT5K8X6_9BURK</name>
<proteinExistence type="predicted"/>